<organism evidence="2 3">
    <name type="scientific">Nannochloropsis gaditana</name>
    <dbReference type="NCBI Taxonomy" id="72520"/>
    <lineage>
        <taxon>Eukaryota</taxon>
        <taxon>Sar</taxon>
        <taxon>Stramenopiles</taxon>
        <taxon>Ochrophyta</taxon>
        <taxon>Eustigmatophyceae</taxon>
        <taxon>Eustigmatales</taxon>
        <taxon>Monodopsidaceae</taxon>
        <taxon>Nannochloropsis</taxon>
    </lineage>
</organism>
<evidence type="ECO:0000313" key="2">
    <source>
        <dbReference type="EMBL" id="EWM30601.1"/>
    </source>
</evidence>
<dbReference type="AlphaFoldDB" id="W7UCU1"/>
<reference evidence="2 3" key="1">
    <citation type="journal article" date="2014" name="Mol. Plant">
        <title>Chromosome Scale Genome Assembly and Transcriptome Profiling of Nannochloropsis gaditana in Nitrogen Depletion.</title>
        <authorList>
            <person name="Corteggiani Carpinelli E."/>
            <person name="Telatin A."/>
            <person name="Vitulo N."/>
            <person name="Forcato C."/>
            <person name="D'Angelo M."/>
            <person name="Schiavon R."/>
            <person name="Vezzi A."/>
            <person name="Giacometti G.M."/>
            <person name="Morosinotto T."/>
            <person name="Valle G."/>
        </authorList>
    </citation>
    <scope>NUCLEOTIDE SEQUENCE [LARGE SCALE GENOMIC DNA]</scope>
    <source>
        <strain evidence="2 3">B-31</strain>
    </source>
</reference>
<gene>
    <name evidence="2" type="ORF">Naga_100129g6</name>
</gene>
<dbReference type="EMBL" id="AZIL01000025">
    <property type="protein sequence ID" value="EWM30601.1"/>
    <property type="molecule type" value="Genomic_DNA"/>
</dbReference>
<protein>
    <submittedName>
        <fullName evidence="2">Uncharacterized protein</fullName>
    </submittedName>
</protein>
<accession>W7UCU1</accession>
<comment type="caution">
    <text evidence="2">The sequence shown here is derived from an EMBL/GenBank/DDBJ whole genome shotgun (WGS) entry which is preliminary data.</text>
</comment>
<evidence type="ECO:0000313" key="3">
    <source>
        <dbReference type="Proteomes" id="UP000019335"/>
    </source>
</evidence>
<name>W7UCU1_9STRA</name>
<dbReference type="Proteomes" id="UP000019335">
    <property type="component" value="Chromosome 1"/>
</dbReference>
<evidence type="ECO:0000256" key="1">
    <source>
        <dbReference type="SAM" id="MobiDB-lite"/>
    </source>
</evidence>
<keyword evidence="3" id="KW-1185">Reference proteome</keyword>
<feature type="region of interest" description="Disordered" evidence="1">
    <location>
        <begin position="1"/>
        <end position="37"/>
    </location>
</feature>
<proteinExistence type="predicted"/>
<sequence>MEESPNVHYPSYFPNKEDKSISSASTGTGKGWGEKERDSALLSLPSPVIWEGEASGSCLIACFISPSHSQIEAGGLLPTCDGTEGAVESRGDVEQDASVAVPSSLASLPPPSFCSPAVSVLKERADFLGLTQRGKPNRCAICSRFC</sequence>